<gene>
    <name evidence="1" type="ORF">MNBD_GAMMA22-2047</name>
</gene>
<reference evidence="1" key="1">
    <citation type="submission" date="2018-06" db="EMBL/GenBank/DDBJ databases">
        <authorList>
            <person name="Zhirakovskaya E."/>
        </authorList>
    </citation>
    <scope>NUCLEOTIDE SEQUENCE</scope>
</reference>
<evidence type="ECO:0008006" key="2">
    <source>
        <dbReference type="Google" id="ProtNLM"/>
    </source>
</evidence>
<evidence type="ECO:0000313" key="1">
    <source>
        <dbReference type="EMBL" id="VAX01638.1"/>
    </source>
</evidence>
<protein>
    <recommendedName>
        <fullName evidence="2">Prealbumin-like fold domain-containing protein</fullName>
    </recommendedName>
</protein>
<dbReference type="EMBL" id="UOFS01000049">
    <property type="protein sequence ID" value="VAX01638.1"/>
    <property type="molecule type" value="Genomic_DNA"/>
</dbReference>
<dbReference type="InterPro" id="IPR013783">
    <property type="entry name" value="Ig-like_fold"/>
</dbReference>
<dbReference type="Gene3D" id="2.60.40.10">
    <property type="entry name" value="Immunoglobulins"/>
    <property type="match status" value="1"/>
</dbReference>
<accession>A0A3B1AQI6</accession>
<dbReference type="AlphaFoldDB" id="A0A3B1AQI6"/>
<name>A0A3B1AQI6_9ZZZZ</name>
<proteinExistence type="predicted"/>
<organism evidence="1">
    <name type="scientific">hydrothermal vent metagenome</name>
    <dbReference type="NCBI Taxonomy" id="652676"/>
    <lineage>
        <taxon>unclassified sequences</taxon>
        <taxon>metagenomes</taxon>
        <taxon>ecological metagenomes</taxon>
    </lineage>
</organism>
<sequence>MIRLPWEVKSIKYDAETSDNPSELPNKPIEYHFTISVNDEKLYNPKPLILTTTFNIKAQKKSGASMIDGKTIILTSAEDKKYKAKTKDGKVVFKDVALGKYSLKVANVSEEEA</sequence>